<reference evidence="2" key="2">
    <citation type="submission" date="2024-01" db="EMBL/GenBank/DDBJ databases">
        <title>Roseobacter fucihabitans sp. nov., isolated from the brown alga Fucus spiralis.</title>
        <authorList>
            <person name="Hahnke S."/>
            <person name="Berger M."/>
            <person name="Schlingloff A."/>
            <person name="Athale I."/>
            <person name="Neumann-Schaal M."/>
            <person name="Adenaya A."/>
            <person name="Poehlein A."/>
            <person name="Daniel R."/>
            <person name="Pertersen J."/>
            <person name="Brinkhoff T."/>
        </authorList>
    </citation>
    <scope>NUCLEOTIDE SEQUENCE [LARGE SCALE GENOMIC DNA]</scope>
    <source>
        <strain evidence="2">B14</strain>
    </source>
</reference>
<reference evidence="1 2" key="1">
    <citation type="submission" date="2015-07" db="EMBL/GenBank/DDBJ databases">
        <authorList>
            <person name="Voget S."/>
            <person name="Dogs M."/>
            <person name="Brinkhoff T.H."/>
            <person name="Daniel R."/>
        </authorList>
    </citation>
    <scope>NUCLEOTIDE SEQUENCE [LARGE SCALE GENOMIC DNA]</scope>
    <source>
        <strain evidence="1 2">B14</strain>
    </source>
</reference>
<protein>
    <submittedName>
        <fullName evidence="1">Uncharacterized protein</fullName>
    </submittedName>
</protein>
<proteinExistence type="predicted"/>
<dbReference type="EMBL" id="CP143423">
    <property type="protein sequence ID" value="WVX50380.1"/>
    <property type="molecule type" value="Genomic_DNA"/>
</dbReference>
<sequence length="56" mass="6230">MCLIFGQTVETPKLQQNFWGGRKLSAELSPGTVDSLTLVVARITVQRSSRIIPETR</sequence>
<gene>
    <name evidence="1" type="ORF">ROLI_034770</name>
</gene>
<organism evidence="1 2">
    <name type="scientific">Roseobacter fucihabitans</name>
    <dbReference type="NCBI Taxonomy" id="1537242"/>
    <lineage>
        <taxon>Bacteria</taxon>
        <taxon>Pseudomonadati</taxon>
        <taxon>Pseudomonadota</taxon>
        <taxon>Alphaproteobacteria</taxon>
        <taxon>Rhodobacterales</taxon>
        <taxon>Roseobacteraceae</taxon>
        <taxon>Roseobacter</taxon>
    </lineage>
</organism>
<accession>A0ABZ2BYV4</accession>
<keyword evidence="2" id="KW-1185">Reference proteome</keyword>
<name>A0ABZ2BYV4_9RHOB</name>
<dbReference type="Proteomes" id="UP001318682">
    <property type="component" value="Chromosome"/>
</dbReference>
<evidence type="ECO:0000313" key="2">
    <source>
        <dbReference type="Proteomes" id="UP001318682"/>
    </source>
</evidence>
<evidence type="ECO:0000313" key="1">
    <source>
        <dbReference type="EMBL" id="WVX50380.1"/>
    </source>
</evidence>